<dbReference type="STRING" id="430453.SAMN04487962_10943"/>
<dbReference type="PANTHER" id="PTHR43372">
    <property type="entry name" value="FATTY-ACID AMIDE HYDROLASE"/>
    <property type="match status" value="1"/>
</dbReference>
<accession>A0A1I0E8A8</accession>
<sequence>MDFHKLSAFALARGIKAREYTSEQVLDHFLERTRRYNPALNAVVVLKEEQAREQARTADKAAEDGRDLGPLHGVPMTIKETWELEGWPTTAGHKGYQDHVSPRTAVAVQRLLDAGAIIFGKTNVPEFAGDLQSFNEIYGTTNNPWNTDLTPGGSSGGAAAALAAGLTPLELGSDIGGSIRTPAAFCGIYGLKTTSGLVPMRGHVPGTPGSVAKRDMGVGGPLARHLDDLEAELDLLSGPDDDMAPWQVNLPPASKKPLEEYRFATWLNDDWAPVDNEVLSGLVGFCDQLKSLGARLEDAQPEGLTLEKSHRLYYHLLGGVMSQGLPPKVRDRLAKLAGEEGDDYSHRFARGALQSHGEWLQKDEERAQLQRTWARFFEDHDLMICPVTNTLPFPHDQETSAMARTLTINGKEEPYLDVTVWAGVAMVVGLPAISFPVGFGDDGLPRAVQIIGPAWSEKTLIEVARQAQARLFPEGLPWPQLKESQDPI</sequence>
<feature type="domain" description="Amidase" evidence="1">
    <location>
        <begin position="25"/>
        <end position="460"/>
    </location>
</feature>
<dbReference type="PANTHER" id="PTHR43372:SF4">
    <property type="entry name" value="FATTY-ACID AMIDE HYDROLASE 2"/>
    <property type="match status" value="1"/>
</dbReference>
<dbReference type="AlphaFoldDB" id="A0A1I0E8A8"/>
<evidence type="ECO:0000259" key="1">
    <source>
        <dbReference type="Pfam" id="PF01425"/>
    </source>
</evidence>
<evidence type="ECO:0000313" key="3">
    <source>
        <dbReference type="Proteomes" id="UP000198762"/>
    </source>
</evidence>
<keyword evidence="3" id="KW-1185">Reference proteome</keyword>
<gene>
    <name evidence="2" type="ORF">SAMN04487962_10943</name>
</gene>
<evidence type="ECO:0000313" key="2">
    <source>
        <dbReference type="EMBL" id="SET41227.1"/>
    </source>
</evidence>
<dbReference type="PIRSF" id="PIRSF001221">
    <property type="entry name" value="Amidase_fungi"/>
    <property type="match status" value="1"/>
</dbReference>
<dbReference type="Proteomes" id="UP000198762">
    <property type="component" value="Unassembled WGS sequence"/>
</dbReference>
<dbReference type="SUPFAM" id="SSF75304">
    <property type="entry name" value="Amidase signature (AS) enzymes"/>
    <property type="match status" value="1"/>
</dbReference>
<dbReference type="RefSeq" id="WP_091851578.1">
    <property type="nucleotide sequence ID" value="NZ_FOHZ01000009.1"/>
</dbReference>
<dbReference type="InterPro" id="IPR023631">
    <property type="entry name" value="Amidase_dom"/>
</dbReference>
<dbReference type="Gene3D" id="3.90.1300.10">
    <property type="entry name" value="Amidase signature (AS) domain"/>
    <property type="match status" value="1"/>
</dbReference>
<dbReference type="GO" id="GO:0012505">
    <property type="term" value="C:endomembrane system"/>
    <property type="evidence" value="ECO:0007669"/>
    <property type="project" value="TreeGrafter"/>
</dbReference>
<dbReference type="InterPro" id="IPR036928">
    <property type="entry name" value="AS_sf"/>
</dbReference>
<dbReference type="InterPro" id="IPR052739">
    <property type="entry name" value="FAAH2"/>
</dbReference>
<dbReference type="OrthoDB" id="9811471at2"/>
<protein>
    <submittedName>
        <fullName evidence="2">Amidase</fullName>
    </submittedName>
</protein>
<dbReference type="EMBL" id="FOHZ01000009">
    <property type="protein sequence ID" value="SET41227.1"/>
    <property type="molecule type" value="Genomic_DNA"/>
</dbReference>
<name>A0A1I0E8A8_9GAMM</name>
<reference evidence="3" key="1">
    <citation type="submission" date="2016-10" db="EMBL/GenBank/DDBJ databases">
        <authorList>
            <person name="Varghese N."/>
            <person name="Submissions S."/>
        </authorList>
    </citation>
    <scope>NUCLEOTIDE SEQUENCE [LARGE SCALE GENOMIC DNA]</scope>
    <source>
        <strain evidence="3">CGMCC 1.6489</strain>
    </source>
</reference>
<dbReference type="Pfam" id="PF01425">
    <property type="entry name" value="Amidase"/>
    <property type="match status" value="1"/>
</dbReference>
<proteinExistence type="predicted"/>
<organism evidence="2 3">
    <name type="scientific">Marinobacter segnicrescens</name>
    <dbReference type="NCBI Taxonomy" id="430453"/>
    <lineage>
        <taxon>Bacteria</taxon>
        <taxon>Pseudomonadati</taxon>
        <taxon>Pseudomonadota</taxon>
        <taxon>Gammaproteobacteria</taxon>
        <taxon>Pseudomonadales</taxon>
        <taxon>Marinobacteraceae</taxon>
        <taxon>Marinobacter</taxon>
    </lineage>
</organism>